<dbReference type="GO" id="GO:0005524">
    <property type="term" value="F:ATP binding"/>
    <property type="evidence" value="ECO:0007669"/>
    <property type="project" value="InterPro"/>
</dbReference>
<feature type="region of interest" description="Disordered" evidence="6">
    <location>
        <begin position="115"/>
        <end position="134"/>
    </location>
</feature>
<gene>
    <name evidence="8" type="ORF">XM38_025890</name>
</gene>
<evidence type="ECO:0000313" key="9">
    <source>
        <dbReference type="Proteomes" id="UP000191901"/>
    </source>
</evidence>
<name>A0A1Z3HMY0_9CYAN</name>
<dbReference type="SUPFAM" id="SSF52540">
    <property type="entry name" value="P-loop containing nucleoside triphosphate hydrolases"/>
    <property type="match status" value="1"/>
</dbReference>
<evidence type="ECO:0000256" key="4">
    <source>
        <dbReference type="ARBA" id="ARBA00022475"/>
    </source>
</evidence>
<dbReference type="InterPro" id="IPR027417">
    <property type="entry name" value="P-loop_NTPase"/>
</dbReference>
<reference evidence="8 9" key="1">
    <citation type="journal article" date="2016" name="Biochim. Biophys. Acta">
        <title>Characterization of red-shifted phycobilisomes isolated from the chlorophyll f-containing cyanobacterium Halomicronema hongdechloris.</title>
        <authorList>
            <person name="Li Y."/>
            <person name="Lin Y."/>
            <person name="Garvey C.J."/>
            <person name="Birch D."/>
            <person name="Corkery R.W."/>
            <person name="Loughlin P.C."/>
            <person name="Scheer H."/>
            <person name="Willows R.D."/>
            <person name="Chen M."/>
        </authorList>
    </citation>
    <scope>NUCLEOTIDE SEQUENCE [LARGE SCALE GENOMIC DNA]</scope>
    <source>
        <strain evidence="8 9">C2206</strain>
    </source>
</reference>
<evidence type="ECO:0000256" key="1">
    <source>
        <dbReference type="ARBA" id="ARBA00004370"/>
    </source>
</evidence>
<evidence type="ECO:0000256" key="2">
    <source>
        <dbReference type="ARBA" id="ARBA00005417"/>
    </source>
</evidence>
<dbReference type="GO" id="GO:0016887">
    <property type="term" value="F:ATP hydrolysis activity"/>
    <property type="evidence" value="ECO:0007669"/>
    <property type="project" value="InterPro"/>
</dbReference>
<keyword evidence="4" id="KW-1003">Cell membrane</keyword>
<proteinExistence type="inferred from homology"/>
<dbReference type="InterPro" id="IPR050388">
    <property type="entry name" value="ABC_Ni/Peptide_Import"/>
</dbReference>
<dbReference type="Pfam" id="PF00005">
    <property type="entry name" value="ABC_tran"/>
    <property type="match status" value="1"/>
</dbReference>
<dbReference type="KEGG" id="hhg:XM38_025890"/>
<evidence type="ECO:0000259" key="7">
    <source>
        <dbReference type="Pfam" id="PF00005"/>
    </source>
</evidence>
<accession>A0A1Z3HMY0</accession>
<feature type="domain" description="ABC transporter" evidence="7">
    <location>
        <begin position="20"/>
        <end position="98"/>
    </location>
</feature>
<comment type="similarity">
    <text evidence="2">Belongs to the ABC transporter superfamily.</text>
</comment>
<dbReference type="EMBL" id="CP021983">
    <property type="protein sequence ID" value="ASC71636.1"/>
    <property type="molecule type" value="Genomic_DNA"/>
</dbReference>
<dbReference type="PANTHER" id="PTHR43297">
    <property type="entry name" value="OLIGOPEPTIDE TRANSPORT ATP-BINDING PROTEIN APPD"/>
    <property type="match status" value="1"/>
</dbReference>
<protein>
    <submittedName>
        <fullName evidence="8">ABC transporter protein</fullName>
    </submittedName>
</protein>
<evidence type="ECO:0000256" key="6">
    <source>
        <dbReference type="SAM" id="MobiDB-lite"/>
    </source>
</evidence>
<dbReference type="InterPro" id="IPR003439">
    <property type="entry name" value="ABC_transporter-like_ATP-bd"/>
</dbReference>
<dbReference type="GO" id="GO:0016020">
    <property type="term" value="C:membrane"/>
    <property type="evidence" value="ECO:0007669"/>
    <property type="project" value="UniProtKB-SubCell"/>
</dbReference>
<evidence type="ECO:0000256" key="5">
    <source>
        <dbReference type="ARBA" id="ARBA00023136"/>
    </source>
</evidence>
<organism evidence="8 9">
    <name type="scientific">Halomicronema hongdechloris C2206</name>
    <dbReference type="NCBI Taxonomy" id="1641165"/>
    <lineage>
        <taxon>Bacteria</taxon>
        <taxon>Bacillati</taxon>
        <taxon>Cyanobacteriota</taxon>
        <taxon>Cyanophyceae</taxon>
        <taxon>Nodosilineales</taxon>
        <taxon>Nodosilineaceae</taxon>
        <taxon>Halomicronema</taxon>
    </lineage>
</organism>
<keyword evidence="5" id="KW-0472">Membrane</keyword>
<keyword evidence="3" id="KW-0813">Transport</keyword>
<dbReference type="Gene3D" id="3.40.50.300">
    <property type="entry name" value="P-loop containing nucleotide triphosphate hydrolases"/>
    <property type="match status" value="1"/>
</dbReference>
<dbReference type="AlphaFoldDB" id="A0A1Z3HMY0"/>
<evidence type="ECO:0000313" key="8">
    <source>
        <dbReference type="EMBL" id="ASC71636.1"/>
    </source>
</evidence>
<sequence>MFELSHVRVAYPGQERWAVDGVSLTLAAGEKLGLVGESGCGKSTLGRAALRLLPPQSQVQGEVWFNGEAVLEFTPQRLRQFRGEAIALVFQDPMTRLDPLIDHWGSLLGDPAGPSCQSIRRGGQTTGASGVGGG</sequence>
<dbReference type="PANTHER" id="PTHR43297:SF2">
    <property type="entry name" value="DIPEPTIDE TRANSPORT ATP-BINDING PROTEIN DPPD"/>
    <property type="match status" value="1"/>
</dbReference>
<evidence type="ECO:0000256" key="3">
    <source>
        <dbReference type="ARBA" id="ARBA00022448"/>
    </source>
</evidence>
<comment type="subcellular location">
    <subcellularLocation>
        <location evidence="1">Membrane</location>
    </subcellularLocation>
</comment>
<dbReference type="Proteomes" id="UP000191901">
    <property type="component" value="Chromosome"/>
</dbReference>
<keyword evidence="9" id="KW-1185">Reference proteome</keyword>